<dbReference type="InterPro" id="IPR038729">
    <property type="entry name" value="Rad50/SbcC_AAA"/>
</dbReference>
<dbReference type="OrthoDB" id="9795626at2"/>
<evidence type="ECO:0000256" key="1">
    <source>
        <dbReference type="ARBA" id="ARBA00006930"/>
    </source>
</evidence>
<dbReference type="Gene3D" id="3.40.50.300">
    <property type="entry name" value="P-loop containing nucleotide triphosphate hydrolases"/>
    <property type="match status" value="2"/>
</dbReference>
<reference evidence="6 7" key="1">
    <citation type="submission" date="2018-10" db="EMBL/GenBank/DDBJ databases">
        <title>Oceanobacillus sp. YLB-02 draft genome.</title>
        <authorList>
            <person name="Yu L."/>
        </authorList>
    </citation>
    <scope>NUCLEOTIDE SEQUENCE [LARGE SCALE GENOMIC DNA]</scope>
    <source>
        <strain evidence="6 7">YLB-02</strain>
    </source>
</reference>
<evidence type="ECO:0000313" key="7">
    <source>
        <dbReference type="Proteomes" id="UP000270219"/>
    </source>
</evidence>
<feature type="coiled-coil region" evidence="4">
    <location>
        <begin position="371"/>
        <end position="462"/>
    </location>
</feature>
<dbReference type="Proteomes" id="UP000270219">
    <property type="component" value="Unassembled WGS sequence"/>
</dbReference>
<dbReference type="Pfam" id="PF13476">
    <property type="entry name" value="AAA_23"/>
    <property type="match status" value="1"/>
</dbReference>
<evidence type="ECO:0000256" key="2">
    <source>
        <dbReference type="ARBA" id="ARBA00011322"/>
    </source>
</evidence>
<protein>
    <recommendedName>
        <fullName evidence="3">Nuclease SbcCD subunit C</fullName>
    </recommendedName>
</protein>
<dbReference type="GO" id="GO:0016887">
    <property type="term" value="F:ATP hydrolysis activity"/>
    <property type="evidence" value="ECO:0007669"/>
    <property type="project" value="InterPro"/>
</dbReference>
<dbReference type="GO" id="GO:0006302">
    <property type="term" value="P:double-strand break repair"/>
    <property type="evidence" value="ECO:0007669"/>
    <property type="project" value="InterPro"/>
</dbReference>
<gene>
    <name evidence="6" type="ORF">D8M04_13540</name>
</gene>
<dbReference type="SUPFAM" id="SSF52540">
    <property type="entry name" value="P-loop containing nucleoside triphosphate hydrolases"/>
    <property type="match status" value="1"/>
</dbReference>
<evidence type="ECO:0000256" key="4">
    <source>
        <dbReference type="SAM" id="Coils"/>
    </source>
</evidence>
<dbReference type="AlphaFoldDB" id="A0A498DGZ1"/>
<dbReference type="RefSeq" id="WP_121523847.1">
    <property type="nucleotide sequence ID" value="NZ_RCHR01000004.1"/>
</dbReference>
<feature type="domain" description="Rad50/SbcC-type AAA" evidence="5">
    <location>
        <begin position="5"/>
        <end position="251"/>
    </location>
</feature>
<keyword evidence="4" id="KW-0175">Coiled coil</keyword>
<sequence length="660" mass="76342">MLIESIKLHNFRQYYQTQTIDFSTSLTRNITVIHGENGSGKTALLNAFGWCLYGILNLPNEDKIINEHALSTARKGEIVEAFVLIKYNHNDKSYTLKRSVKAEVGENEVYYFEPELLLEYKNNGLSDIINNPQIEVERTLPSDLRSYFFFDGERIDNLSKESGTDDIKNAIKSIMGLEILERAISHTGSARKKFRSEMKRFGDTKTNTLIEEIEILENRESEILSDLDLQKQNSILNDKHIKELEARLKTIEGAKQLQELRDKKNLDLNDVKKEIYGIQNHLNEVIAKQGYLAFSYPALQKAERILKEKKSDDVITGVSEDFIDNLIEQGTCICGNHIREDSVHYNHLITAKKLINSTPIEQKVMDSLMNLGVIREKKESLFKEIKQLKENELIKIQQQKKLTEEIEEISLKLSEKDSEEISELETKRVKLTRQKSEIDRKIGQLENEQRNVQRELKEKKLDQSKLDNQADKAKLTQKRISACENLEEVMKEILRIREGLVRAELQDKINEVYNKFLRKDYSIELTDNYELQVINPKGNIVGMSQGERQITSLSFIGAIVNIAREQHKKEVKNEFEDGGIYPIVMDSPFGALDSDHRERVGQNIFKLADQIIVIVSTSQWRGEVEKQMHSQIGKEYNLVYNDPRINKDKPYEFTAVKEVK</sequence>
<evidence type="ECO:0000256" key="3">
    <source>
        <dbReference type="ARBA" id="ARBA00013368"/>
    </source>
</evidence>
<proteinExistence type="inferred from homology"/>
<keyword evidence="7" id="KW-1185">Reference proteome</keyword>
<comment type="similarity">
    <text evidence="1">Belongs to the SMC family. SbcC subfamily.</text>
</comment>
<name>A0A498DGZ1_9BACI</name>
<dbReference type="InterPro" id="IPR027417">
    <property type="entry name" value="P-loop_NTPase"/>
</dbReference>
<comment type="subunit">
    <text evidence="2">Heterodimer of SbcC and SbcD.</text>
</comment>
<organism evidence="6 7">
    <name type="scientific">Oceanobacillus piezotolerans</name>
    <dbReference type="NCBI Taxonomy" id="2448030"/>
    <lineage>
        <taxon>Bacteria</taxon>
        <taxon>Bacillati</taxon>
        <taxon>Bacillota</taxon>
        <taxon>Bacilli</taxon>
        <taxon>Bacillales</taxon>
        <taxon>Bacillaceae</taxon>
        <taxon>Oceanobacillus</taxon>
    </lineage>
</organism>
<evidence type="ECO:0000259" key="5">
    <source>
        <dbReference type="Pfam" id="PF13476"/>
    </source>
</evidence>
<dbReference type="PANTHER" id="PTHR32114:SF2">
    <property type="entry name" value="ABC TRANSPORTER ABCH.3"/>
    <property type="match status" value="1"/>
</dbReference>
<accession>A0A498DGZ1</accession>
<dbReference type="EMBL" id="RCHR01000004">
    <property type="protein sequence ID" value="RLL43922.1"/>
    <property type="molecule type" value="Genomic_DNA"/>
</dbReference>
<evidence type="ECO:0000313" key="6">
    <source>
        <dbReference type="EMBL" id="RLL43922.1"/>
    </source>
</evidence>
<comment type="caution">
    <text evidence="6">The sequence shown here is derived from an EMBL/GenBank/DDBJ whole genome shotgun (WGS) entry which is preliminary data.</text>
</comment>
<feature type="coiled-coil region" evidence="4">
    <location>
        <begin position="241"/>
        <end position="274"/>
    </location>
</feature>
<dbReference type="PANTHER" id="PTHR32114">
    <property type="entry name" value="ABC TRANSPORTER ABCH.3"/>
    <property type="match status" value="1"/>
</dbReference>